<evidence type="ECO:0000259" key="1">
    <source>
        <dbReference type="Pfam" id="PF05050"/>
    </source>
</evidence>
<accession>A0A1E7EZX0</accession>
<dbReference type="InterPro" id="IPR006342">
    <property type="entry name" value="FkbM_mtfrase"/>
</dbReference>
<protein>
    <recommendedName>
        <fullName evidence="1">Methyltransferase FkbM domain-containing protein</fullName>
    </recommendedName>
</protein>
<sequence length="286" mass="31369">MVNTLNSDQNVDNGGINGLEDSLGPGKIFVDVGSCLGLTCLAINAKYPGTKIVSIEPASPSWLLQELNLRCNLKKKEFKNVSVILAGVGPNTDDEDNMMAKLMWRQTSTTSTRSWTPKEEFGSDDVELIVRLRKLKSILAEADVIQTPIDVLNLDCQGCEYNVIPALTEKEYEAIPTVMGGVHWGYITSNKLPSSARGKATHERLCGHENIAKSTKECCAFPDLPVKSSVPGEVLQKDSKGFPPSESTVSDVIDEKLCDDFSTWSKEHNLNDIPDDFGWFELSSQA</sequence>
<proteinExistence type="predicted"/>
<dbReference type="AlphaFoldDB" id="A0A1E7EZX0"/>
<evidence type="ECO:0000313" key="3">
    <source>
        <dbReference type="Proteomes" id="UP000095751"/>
    </source>
</evidence>
<evidence type="ECO:0000313" key="2">
    <source>
        <dbReference type="EMBL" id="OEU11560.1"/>
    </source>
</evidence>
<dbReference type="NCBIfam" id="TIGR01444">
    <property type="entry name" value="fkbM_fam"/>
    <property type="match status" value="1"/>
</dbReference>
<dbReference type="InterPro" id="IPR029063">
    <property type="entry name" value="SAM-dependent_MTases_sf"/>
</dbReference>
<dbReference type="Gene3D" id="3.40.50.150">
    <property type="entry name" value="Vaccinia Virus protein VP39"/>
    <property type="match status" value="1"/>
</dbReference>
<dbReference type="KEGG" id="fcy:FRACYDRAFT_270832"/>
<name>A0A1E7EZX0_9STRA</name>
<gene>
    <name evidence="2" type="ORF">FRACYDRAFT_270832</name>
</gene>
<dbReference type="OrthoDB" id="46595at2759"/>
<dbReference type="SUPFAM" id="SSF53335">
    <property type="entry name" value="S-adenosyl-L-methionine-dependent methyltransferases"/>
    <property type="match status" value="1"/>
</dbReference>
<dbReference type="InParanoid" id="A0A1E7EZX0"/>
<organism evidence="2 3">
    <name type="scientific">Fragilariopsis cylindrus CCMP1102</name>
    <dbReference type="NCBI Taxonomy" id="635003"/>
    <lineage>
        <taxon>Eukaryota</taxon>
        <taxon>Sar</taxon>
        <taxon>Stramenopiles</taxon>
        <taxon>Ochrophyta</taxon>
        <taxon>Bacillariophyta</taxon>
        <taxon>Bacillariophyceae</taxon>
        <taxon>Bacillariophycidae</taxon>
        <taxon>Bacillariales</taxon>
        <taxon>Bacillariaceae</taxon>
        <taxon>Fragilariopsis</taxon>
    </lineage>
</organism>
<reference evidence="2 3" key="1">
    <citation type="submission" date="2016-09" db="EMBL/GenBank/DDBJ databases">
        <title>Extensive genetic diversity and differential bi-allelic expression allows diatom success in the polar Southern Ocean.</title>
        <authorList>
            <consortium name="DOE Joint Genome Institute"/>
            <person name="Mock T."/>
            <person name="Otillar R.P."/>
            <person name="Strauss J."/>
            <person name="Dupont C."/>
            <person name="Frickenhaus S."/>
            <person name="Maumus F."/>
            <person name="Mcmullan M."/>
            <person name="Sanges R."/>
            <person name="Schmutz J."/>
            <person name="Toseland A."/>
            <person name="Valas R."/>
            <person name="Veluchamy A."/>
            <person name="Ward B.J."/>
            <person name="Allen A."/>
            <person name="Barry K."/>
            <person name="Falciatore A."/>
            <person name="Ferrante M."/>
            <person name="Fortunato A.E."/>
            <person name="Gloeckner G."/>
            <person name="Gruber A."/>
            <person name="Hipkin R."/>
            <person name="Janech M."/>
            <person name="Kroth P."/>
            <person name="Leese F."/>
            <person name="Lindquist E."/>
            <person name="Lyon B.R."/>
            <person name="Martin J."/>
            <person name="Mayer C."/>
            <person name="Parker M."/>
            <person name="Quesneville H."/>
            <person name="Raymond J."/>
            <person name="Uhlig C."/>
            <person name="Valentin K.U."/>
            <person name="Worden A.Z."/>
            <person name="Armbrust E.V."/>
            <person name="Bowler C."/>
            <person name="Green B."/>
            <person name="Moulton V."/>
            <person name="Van Oosterhout C."/>
            <person name="Grigoriev I."/>
        </authorList>
    </citation>
    <scope>NUCLEOTIDE SEQUENCE [LARGE SCALE GENOMIC DNA]</scope>
    <source>
        <strain evidence="2 3">CCMP1102</strain>
    </source>
</reference>
<feature type="domain" description="Methyltransferase FkbM" evidence="1">
    <location>
        <begin position="31"/>
        <end position="164"/>
    </location>
</feature>
<keyword evidence="3" id="KW-1185">Reference proteome</keyword>
<dbReference type="Proteomes" id="UP000095751">
    <property type="component" value="Unassembled WGS sequence"/>
</dbReference>
<dbReference type="EMBL" id="KV784367">
    <property type="protein sequence ID" value="OEU11560.1"/>
    <property type="molecule type" value="Genomic_DNA"/>
</dbReference>
<dbReference type="Pfam" id="PF05050">
    <property type="entry name" value="Methyltransf_21"/>
    <property type="match status" value="1"/>
</dbReference>